<comment type="similarity">
    <text evidence="1">Belongs to the bacterial solute-binding protein 3 family.</text>
</comment>
<dbReference type="Pfam" id="PF00497">
    <property type="entry name" value="SBP_bac_3"/>
    <property type="match status" value="1"/>
</dbReference>
<evidence type="ECO:0000256" key="2">
    <source>
        <dbReference type="ARBA" id="ARBA00022729"/>
    </source>
</evidence>
<dbReference type="Proteomes" id="UP001528823">
    <property type="component" value="Unassembled WGS sequence"/>
</dbReference>
<gene>
    <name evidence="5" type="ORF">ORQ98_21940</name>
</gene>
<organism evidence="5 6">
    <name type="scientific">Spartinivicinus poritis</name>
    <dbReference type="NCBI Taxonomy" id="2994640"/>
    <lineage>
        <taxon>Bacteria</taxon>
        <taxon>Pseudomonadati</taxon>
        <taxon>Pseudomonadota</taxon>
        <taxon>Gammaproteobacteria</taxon>
        <taxon>Oceanospirillales</taxon>
        <taxon>Zooshikellaceae</taxon>
        <taxon>Spartinivicinus</taxon>
    </lineage>
</organism>
<protein>
    <submittedName>
        <fullName evidence="5">Transporter substrate-binding domain-containing protein</fullName>
    </submittedName>
</protein>
<dbReference type="EMBL" id="JAPMOU010000039">
    <property type="protein sequence ID" value="MDE1464630.1"/>
    <property type="molecule type" value="Genomic_DNA"/>
</dbReference>
<comment type="caution">
    <text evidence="5">The sequence shown here is derived from an EMBL/GenBank/DDBJ whole genome shotgun (WGS) entry which is preliminary data.</text>
</comment>
<reference evidence="5 6" key="1">
    <citation type="submission" date="2022-11" db="EMBL/GenBank/DDBJ databases">
        <title>Spartinivicinus poritis sp. nov., isolated from scleractinian coral Porites lutea.</title>
        <authorList>
            <person name="Zhang G."/>
            <person name="Cai L."/>
            <person name="Wei Q."/>
        </authorList>
    </citation>
    <scope>NUCLEOTIDE SEQUENCE [LARGE SCALE GENOMIC DNA]</scope>
    <source>
        <strain evidence="5 6">A2-2</strain>
    </source>
</reference>
<evidence type="ECO:0000313" key="5">
    <source>
        <dbReference type="EMBL" id="MDE1464630.1"/>
    </source>
</evidence>
<dbReference type="Gene3D" id="3.40.190.10">
    <property type="entry name" value="Periplasmic binding protein-like II"/>
    <property type="match status" value="2"/>
</dbReference>
<keyword evidence="2" id="KW-0732">Signal</keyword>
<feature type="transmembrane region" description="Helical" evidence="3">
    <location>
        <begin position="26"/>
        <end position="48"/>
    </location>
</feature>
<proteinExistence type="inferred from homology"/>
<evidence type="ECO:0000256" key="3">
    <source>
        <dbReference type="SAM" id="Phobius"/>
    </source>
</evidence>
<name>A0ABT5UE44_9GAMM</name>
<keyword evidence="3" id="KW-0472">Membrane</keyword>
<feature type="domain" description="Solute-binding protein family 3/N-terminal" evidence="4">
    <location>
        <begin position="59"/>
        <end position="275"/>
    </location>
</feature>
<accession>A0ABT5UE44</accession>
<evidence type="ECO:0000256" key="1">
    <source>
        <dbReference type="ARBA" id="ARBA00010333"/>
    </source>
</evidence>
<dbReference type="SUPFAM" id="SSF53850">
    <property type="entry name" value="Periplasmic binding protein-like II"/>
    <property type="match status" value="1"/>
</dbReference>
<evidence type="ECO:0000259" key="4">
    <source>
        <dbReference type="Pfam" id="PF00497"/>
    </source>
</evidence>
<dbReference type="PANTHER" id="PTHR35936">
    <property type="entry name" value="MEMBRANE-BOUND LYTIC MUREIN TRANSGLYCOSYLASE F"/>
    <property type="match status" value="1"/>
</dbReference>
<dbReference type="PANTHER" id="PTHR35936:SF25">
    <property type="entry name" value="ABC TRANSPORTER SUBSTRATE-BINDING PROTEIN"/>
    <property type="match status" value="1"/>
</dbReference>
<evidence type="ECO:0000313" key="6">
    <source>
        <dbReference type="Proteomes" id="UP001528823"/>
    </source>
</evidence>
<keyword evidence="3" id="KW-1133">Transmembrane helix</keyword>
<dbReference type="InterPro" id="IPR001638">
    <property type="entry name" value="Solute-binding_3/MltF_N"/>
</dbReference>
<keyword evidence="3" id="KW-0812">Transmembrane</keyword>
<keyword evidence="6" id="KW-1185">Reference proteome</keyword>
<dbReference type="RefSeq" id="WP_274690955.1">
    <property type="nucleotide sequence ID" value="NZ_JAPMOU010000039.1"/>
</dbReference>
<sequence>MINIMLTLDHLLIVTSQHFTSYVKTITLFLIISSVYVLGLVATTICAAKTFTFITEEQPPYAGSNMKDLGWAWVVAKTAVESQGYTAELRIEPWARALEDSKQGISDVLFLAFWTEERLQWYEYTVPIAQIESGLFKLQERKDLIYNGDLKVLKPYQIGVCRGCAVADEFDQADYLNKAIQKNTENSLKMLFMKRLDFVAANRPTAEILLKKLESSFTGINNKIIFMKPALQVNDLLVGISKKAPDYKKKLRDFNRGMKQLFLDGTYHKIQKQYGFKQ</sequence>